<accession>A0AA88W2S1</accession>
<dbReference type="InterPro" id="IPR029058">
    <property type="entry name" value="AB_hydrolase_fold"/>
</dbReference>
<dbReference type="EMBL" id="JAVXUP010000924">
    <property type="protein sequence ID" value="KAK3018663.1"/>
    <property type="molecule type" value="Genomic_DNA"/>
</dbReference>
<dbReference type="InterPro" id="IPR045889">
    <property type="entry name" value="MES/HNL"/>
</dbReference>
<dbReference type="GO" id="GO:0080032">
    <property type="term" value="F:methyl jasmonate esterase activity"/>
    <property type="evidence" value="ECO:0007669"/>
    <property type="project" value="TreeGrafter"/>
</dbReference>
<dbReference type="AlphaFoldDB" id="A0AA88W2S1"/>
<dbReference type="GO" id="GO:0009694">
    <property type="term" value="P:jasmonic acid metabolic process"/>
    <property type="evidence" value="ECO:0007669"/>
    <property type="project" value="TreeGrafter"/>
</dbReference>
<dbReference type="GO" id="GO:0080031">
    <property type="term" value="F:methyl salicylate esterase activity"/>
    <property type="evidence" value="ECO:0007669"/>
    <property type="project" value="TreeGrafter"/>
</dbReference>
<proteinExistence type="predicted"/>
<reference evidence="1" key="1">
    <citation type="submission" date="2022-12" db="EMBL/GenBank/DDBJ databases">
        <title>Draft genome assemblies for two species of Escallonia (Escalloniales).</title>
        <authorList>
            <person name="Chanderbali A."/>
            <person name="Dervinis C."/>
            <person name="Anghel I."/>
            <person name="Soltis D."/>
            <person name="Soltis P."/>
            <person name="Zapata F."/>
        </authorList>
    </citation>
    <scope>NUCLEOTIDE SEQUENCE</scope>
    <source>
        <strain evidence="1">UCBG64.0493</strain>
        <tissue evidence="1">Leaf</tissue>
    </source>
</reference>
<dbReference type="PANTHER" id="PTHR10992">
    <property type="entry name" value="METHYLESTERASE FAMILY MEMBER"/>
    <property type="match status" value="1"/>
</dbReference>
<protein>
    <submittedName>
        <fullName evidence="1">Uncharacterized protein</fullName>
    </submittedName>
</protein>
<evidence type="ECO:0000313" key="2">
    <source>
        <dbReference type="Proteomes" id="UP001188597"/>
    </source>
</evidence>
<dbReference type="GO" id="GO:0080030">
    <property type="term" value="F:methyl indole-3-acetate esterase activity"/>
    <property type="evidence" value="ECO:0007669"/>
    <property type="project" value="TreeGrafter"/>
</dbReference>
<evidence type="ECO:0000313" key="1">
    <source>
        <dbReference type="EMBL" id="KAK3018663.1"/>
    </source>
</evidence>
<dbReference type="PANTHER" id="PTHR10992:SF872">
    <property type="entry name" value="METHYLESTERASE 11, CHLOROPLASTIC-RELATED"/>
    <property type="match status" value="1"/>
</dbReference>
<dbReference type="SUPFAM" id="SSF53474">
    <property type="entry name" value="alpha/beta-Hydrolases"/>
    <property type="match status" value="1"/>
</dbReference>
<dbReference type="Gene3D" id="3.40.50.1820">
    <property type="entry name" value="alpha/beta hydrolase"/>
    <property type="match status" value="1"/>
</dbReference>
<gene>
    <name evidence="1" type="ORF">RJ639_002805</name>
</gene>
<dbReference type="Proteomes" id="UP001188597">
    <property type="component" value="Unassembled WGS sequence"/>
</dbReference>
<sequence>MELAKASEQKDIKLENVETNHFSLDHGGGFGAWCWYKTIALLKECGFRVTVGDLTGFGIYSYDTNSITSLLQYVKPLTDFLKNLADGEKIEGR</sequence>
<keyword evidence="2" id="KW-1185">Reference proteome</keyword>
<name>A0AA88W2S1_9ASTE</name>
<comment type="caution">
    <text evidence="1">The sequence shown here is derived from an EMBL/GenBank/DDBJ whole genome shotgun (WGS) entry which is preliminary data.</text>
</comment>
<dbReference type="GO" id="GO:0009696">
    <property type="term" value="P:salicylic acid metabolic process"/>
    <property type="evidence" value="ECO:0007669"/>
    <property type="project" value="TreeGrafter"/>
</dbReference>
<organism evidence="1 2">
    <name type="scientific">Escallonia herrerae</name>
    <dbReference type="NCBI Taxonomy" id="1293975"/>
    <lineage>
        <taxon>Eukaryota</taxon>
        <taxon>Viridiplantae</taxon>
        <taxon>Streptophyta</taxon>
        <taxon>Embryophyta</taxon>
        <taxon>Tracheophyta</taxon>
        <taxon>Spermatophyta</taxon>
        <taxon>Magnoliopsida</taxon>
        <taxon>eudicotyledons</taxon>
        <taxon>Gunneridae</taxon>
        <taxon>Pentapetalae</taxon>
        <taxon>asterids</taxon>
        <taxon>campanulids</taxon>
        <taxon>Escalloniales</taxon>
        <taxon>Escalloniaceae</taxon>
        <taxon>Escallonia</taxon>
    </lineage>
</organism>